<gene>
    <name evidence="2" type="ORF">LAESUDRAFT_765196</name>
</gene>
<dbReference type="RefSeq" id="XP_040757528.1">
    <property type="nucleotide sequence ID" value="XM_040913597.1"/>
</dbReference>
<proteinExistence type="predicted"/>
<evidence type="ECO:0000313" key="2">
    <source>
        <dbReference type="EMBL" id="KZS99787.1"/>
    </source>
</evidence>
<dbReference type="GeneID" id="63830625"/>
<accession>A0A165AWG2</accession>
<dbReference type="AlphaFoldDB" id="A0A165AWG2"/>
<feature type="region of interest" description="Disordered" evidence="1">
    <location>
        <begin position="200"/>
        <end position="226"/>
    </location>
</feature>
<evidence type="ECO:0000313" key="3">
    <source>
        <dbReference type="Proteomes" id="UP000076871"/>
    </source>
</evidence>
<dbReference type="Proteomes" id="UP000076871">
    <property type="component" value="Unassembled WGS sequence"/>
</dbReference>
<dbReference type="InParanoid" id="A0A165AWG2"/>
<reference evidence="2 3" key="1">
    <citation type="journal article" date="2016" name="Mol. Biol. Evol.">
        <title>Comparative Genomics of Early-Diverging Mushroom-Forming Fungi Provides Insights into the Origins of Lignocellulose Decay Capabilities.</title>
        <authorList>
            <person name="Nagy L.G."/>
            <person name="Riley R."/>
            <person name="Tritt A."/>
            <person name="Adam C."/>
            <person name="Daum C."/>
            <person name="Floudas D."/>
            <person name="Sun H."/>
            <person name="Yadav J.S."/>
            <person name="Pangilinan J."/>
            <person name="Larsson K.H."/>
            <person name="Matsuura K."/>
            <person name="Barry K."/>
            <person name="Labutti K."/>
            <person name="Kuo R."/>
            <person name="Ohm R.A."/>
            <person name="Bhattacharya S.S."/>
            <person name="Shirouzu T."/>
            <person name="Yoshinaga Y."/>
            <person name="Martin F.M."/>
            <person name="Grigoriev I.V."/>
            <person name="Hibbett D.S."/>
        </authorList>
    </citation>
    <scope>NUCLEOTIDE SEQUENCE [LARGE SCALE GENOMIC DNA]</scope>
    <source>
        <strain evidence="2 3">93-53</strain>
    </source>
</reference>
<evidence type="ECO:0000256" key="1">
    <source>
        <dbReference type="SAM" id="MobiDB-lite"/>
    </source>
</evidence>
<protein>
    <submittedName>
        <fullName evidence="2">Uncharacterized protein</fullName>
    </submittedName>
</protein>
<name>A0A165AWG2_9APHY</name>
<dbReference type="EMBL" id="KV427716">
    <property type="protein sequence ID" value="KZS99787.1"/>
    <property type="molecule type" value="Genomic_DNA"/>
</dbReference>
<feature type="region of interest" description="Disordered" evidence="1">
    <location>
        <begin position="65"/>
        <end position="87"/>
    </location>
</feature>
<sequence length="308" mass="33016">MACLHAVSLVRRHRIPRTECDDSTAYGHTIIAVNVASRTRARLQGRPTVASGAAAGGRCRDLTERVGGESGRRAGRNATSASSLPLVRPPQRALLTSKTHARTHARQLAAALPALLRRPPFAIAILLILNHTRPPHTAGHALLAVNIASRTRARLQDRATVVSGAVAGGRVGGCYGARRWARADVGGVVCTHQFRRPPSRLTTPAGSIGLEDLRARPSGPRTSSRPCTANRCAGARFPHHHGVSFVRRCHIPCTQRDESTAYGHAFLALNMPHERGVVCKTLPPSLAAPQQEGESFVIRERVGGPERT</sequence>
<organism evidence="2 3">
    <name type="scientific">Laetiporus sulphureus 93-53</name>
    <dbReference type="NCBI Taxonomy" id="1314785"/>
    <lineage>
        <taxon>Eukaryota</taxon>
        <taxon>Fungi</taxon>
        <taxon>Dikarya</taxon>
        <taxon>Basidiomycota</taxon>
        <taxon>Agaricomycotina</taxon>
        <taxon>Agaricomycetes</taxon>
        <taxon>Polyporales</taxon>
        <taxon>Laetiporus</taxon>
    </lineage>
</organism>
<keyword evidence="3" id="KW-1185">Reference proteome</keyword>